<reference evidence="1 2" key="1">
    <citation type="submission" date="2024-02" db="EMBL/GenBank/DDBJ databases">
        <title>Rhodopirellula caenicola NBRC 110016.</title>
        <authorList>
            <person name="Ichikawa N."/>
            <person name="Katano-Makiyama Y."/>
            <person name="Hidaka K."/>
        </authorList>
    </citation>
    <scope>NUCLEOTIDE SEQUENCE [LARGE SCALE GENOMIC DNA]</scope>
    <source>
        <strain evidence="1 2">NBRC 110016</strain>
    </source>
</reference>
<dbReference type="RefSeq" id="WP_345688573.1">
    <property type="nucleotide sequence ID" value="NZ_BAABRO010000024.1"/>
</dbReference>
<dbReference type="Proteomes" id="UP001416858">
    <property type="component" value="Unassembled WGS sequence"/>
</dbReference>
<gene>
    <name evidence="1" type="ORF">Rcae01_06072</name>
</gene>
<accession>A0ABP9W3R5</accession>
<protein>
    <recommendedName>
        <fullName evidence="3">DUF4145 domain-containing protein</fullName>
    </recommendedName>
</protein>
<name>A0ABP9W3R5_9BACT</name>
<evidence type="ECO:0000313" key="2">
    <source>
        <dbReference type="Proteomes" id="UP001416858"/>
    </source>
</evidence>
<sequence length="219" mass="24549">MAELDRIQKRFNELASFAIEIAGTSRPDSDGIGEIVDNEQLVEWRTSVKSLLNRVFGAESPTLSSFRDAAKGGLYADSKSTFDHLHAVFKSAKSDFDGGYLFEVRNLVHAEVFSDELEQAEHFLNQGYKVPAAVIAGTVLETTLREMCEQHPDLEVAKTDRMIADLAKKGVFNKMYADQLRAWMKTRNSAAHGKPDEFHDNDVTRMIDGIRDFVANQMS</sequence>
<organism evidence="1 2">
    <name type="scientific">Novipirellula caenicola</name>
    <dbReference type="NCBI Taxonomy" id="1536901"/>
    <lineage>
        <taxon>Bacteria</taxon>
        <taxon>Pseudomonadati</taxon>
        <taxon>Planctomycetota</taxon>
        <taxon>Planctomycetia</taxon>
        <taxon>Pirellulales</taxon>
        <taxon>Pirellulaceae</taxon>
        <taxon>Novipirellula</taxon>
    </lineage>
</organism>
<comment type="caution">
    <text evidence="1">The sequence shown here is derived from an EMBL/GenBank/DDBJ whole genome shotgun (WGS) entry which is preliminary data.</text>
</comment>
<dbReference type="EMBL" id="BAABRO010000024">
    <property type="protein sequence ID" value="GAA5510563.1"/>
    <property type="molecule type" value="Genomic_DNA"/>
</dbReference>
<evidence type="ECO:0000313" key="1">
    <source>
        <dbReference type="EMBL" id="GAA5510563.1"/>
    </source>
</evidence>
<proteinExistence type="predicted"/>
<keyword evidence="2" id="KW-1185">Reference proteome</keyword>
<evidence type="ECO:0008006" key="3">
    <source>
        <dbReference type="Google" id="ProtNLM"/>
    </source>
</evidence>